<dbReference type="InterPro" id="IPR002037">
    <property type="entry name" value="Glyco_hydro_8"/>
</dbReference>
<comment type="caution">
    <text evidence="10">The sequence shown here is derived from an EMBL/GenBank/DDBJ whole genome shotgun (WGS) entry which is preliminary data.</text>
</comment>
<keyword evidence="7 9" id="KW-0119">Carbohydrate metabolism</keyword>
<evidence type="ECO:0000313" key="10">
    <source>
        <dbReference type="EMBL" id="MBR0654621.1"/>
    </source>
</evidence>
<evidence type="ECO:0000256" key="1">
    <source>
        <dbReference type="ARBA" id="ARBA00000966"/>
    </source>
</evidence>
<keyword evidence="6 9" id="KW-0326">Glycosidase</keyword>
<dbReference type="Pfam" id="PF01270">
    <property type="entry name" value="Glyco_hydro_8"/>
    <property type="match status" value="1"/>
</dbReference>
<evidence type="ECO:0000256" key="8">
    <source>
        <dbReference type="PROSITE-ProRule" id="PRU10058"/>
    </source>
</evidence>
<dbReference type="InterPro" id="IPR008928">
    <property type="entry name" value="6-hairpin_glycosidase_sf"/>
</dbReference>
<evidence type="ECO:0000256" key="5">
    <source>
        <dbReference type="ARBA" id="ARBA00023001"/>
    </source>
</evidence>
<dbReference type="Gene3D" id="1.50.10.10">
    <property type="match status" value="1"/>
</dbReference>
<name>A0AAF1JZV6_9PROT</name>
<reference evidence="10" key="1">
    <citation type="submission" date="2020-01" db="EMBL/GenBank/DDBJ databases">
        <authorList>
            <person name="Rat A."/>
        </authorList>
    </citation>
    <scope>NUCLEOTIDE SEQUENCE</scope>
    <source>
        <strain evidence="10">LMG 28251</strain>
    </source>
</reference>
<keyword evidence="4 9" id="KW-0378">Hydrolase</keyword>
<evidence type="ECO:0000256" key="9">
    <source>
        <dbReference type="RuleBase" id="RU361167"/>
    </source>
</evidence>
<keyword evidence="5" id="KW-0136">Cellulose degradation</keyword>
<evidence type="ECO:0000256" key="3">
    <source>
        <dbReference type="ARBA" id="ARBA00022729"/>
    </source>
</evidence>
<dbReference type="EC" id="3.2.1.-" evidence="9"/>
<comment type="similarity">
    <text evidence="2 9">Belongs to the glycosyl hydrolase 8 (cellulase D) family.</text>
</comment>
<dbReference type="Proteomes" id="UP001196068">
    <property type="component" value="Unassembled WGS sequence"/>
</dbReference>
<dbReference type="EMBL" id="JAAEDH010000005">
    <property type="protein sequence ID" value="MBR0654621.1"/>
    <property type="molecule type" value="Genomic_DNA"/>
</dbReference>
<dbReference type="SUPFAM" id="SSF48208">
    <property type="entry name" value="Six-hairpin glycosidases"/>
    <property type="match status" value="1"/>
</dbReference>
<dbReference type="AlphaFoldDB" id="A0AAF1JZV6"/>
<accession>A0AAF1JZV6</accession>
<keyword evidence="7 9" id="KW-0624">Polysaccharide degradation</keyword>
<reference evidence="10" key="2">
    <citation type="journal article" date="2021" name="Syst. Appl. Microbiol.">
        <title>Roseomonas hellenica sp. nov., isolated from roots of wild-growing Alkanna tinctoria.</title>
        <authorList>
            <person name="Rat A."/>
            <person name="Naranjo H.D."/>
            <person name="Lebbe L."/>
            <person name="Cnockaert M."/>
            <person name="Krigas N."/>
            <person name="Grigoriadou K."/>
            <person name="Maloupa E."/>
            <person name="Willems A."/>
        </authorList>
    </citation>
    <scope>NUCLEOTIDE SEQUENCE</scope>
    <source>
        <strain evidence="10">LMG 28251</strain>
    </source>
</reference>
<evidence type="ECO:0000256" key="2">
    <source>
        <dbReference type="ARBA" id="ARBA00009209"/>
    </source>
</evidence>
<sequence>MAADIQRRLLPGAALAGAFLSRQASATTPPWSTFKARFLQPDGRILDTGNGGVSHSEGQGWGMLVAAANDDREAFDRIWSWTTQTLRRPDGLHSWRFRPGAAVDDPNNATDGDLYIALALVRAAARWDSASYRDSAAQIARAILGVCTVTLGDSVLLLPGAQGFSTTTHVTINPSYFVFPAFQALAAIAPDPRWSRLERNALQILDRGRFGTWALPPDWLSVHRATGRLQLADNRPPRFGFDAVRIPLLLAWGRHHDAPANTAARRFWSSTGANTAPPAWVDLRTAEVAPYPASSGVRAIARLIEAVAQGQGSFQTPNQLITEDYYASMLGLLAGVAAVDLNLVRR</sequence>
<keyword evidence="11" id="KW-1185">Reference proteome</keyword>
<evidence type="ECO:0000256" key="6">
    <source>
        <dbReference type="ARBA" id="ARBA00023295"/>
    </source>
</evidence>
<organism evidence="10 11">
    <name type="scientific">Plastoroseomonas arctica</name>
    <dbReference type="NCBI Taxonomy" id="1509237"/>
    <lineage>
        <taxon>Bacteria</taxon>
        <taxon>Pseudomonadati</taxon>
        <taxon>Pseudomonadota</taxon>
        <taxon>Alphaproteobacteria</taxon>
        <taxon>Acetobacterales</taxon>
        <taxon>Acetobacteraceae</taxon>
        <taxon>Plastoroseomonas</taxon>
    </lineage>
</organism>
<dbReference type="InterPro" id="IPR019834">
    <property type="entry name" value="Glyco_hydro_8_CS"/>
</dbReference>
<comment type="catalytic activity">
    <reaction evidence="1">
        <text>Endohydrolysis of (1-&gt;4)-beta-D-glucosidic linkages in cellulose, lichenin and cereal beta-D-glucans.</text>
        <dbReference type="EC" id="3.2.1.4"/>
    </reaction>
</comment>
<dbReference type="GO" id="GO:0008810">
    <property type="term" value="F:cellulase activity"/>
    <property type="evidence" value="ECO:0007669"/>
    <property type="project" value="UniProtKB-EC"/>
</dbReference>
<dbReference type="GO" id="GO:0030245">
    <property type="term" value="P:cellulose catabolic process"/>
    <property type="evidence" value="ECO:0007669"/>
    <property type="project" value="UniProtKB-KW"/>
</dbReference>
<dbReference type="PROSITE" id="PS00812">
    <property type="entry name" value="GLYCOSYL_HYDROL_F8"/>
    <property type="match status" value="1"/>
</dbReference>
<evidence type="ECO:0000313" key="11">
    <source>
        <dbReference type="Proteomes" id="UP001196068"/>
    </source>
</evidence>
<keyword evidence="3" id="KW-0732">Signal</keyword>
<protein>
    <recommendedName>
        <fullName evidence="9">Glucanase</fullName>
        <ecNumber evidence="9">3.2.1.-</ecNumber>
    </recommendedName>
</protein>
<gene>
    <name evidence="10" type="ORF">GXW79_05975</name>
</gene>
<evidence type="ECO:0000256" key="7">
    <source>
        <dbReference type="ARBA" id="ARBA00023326"/>
    </source>
</evidence>
<dbReference type="InterPro" id="IPR012341">
    <property type="entry name" value="6hp_glycosidase-like_sf"/>
</dbReference>
<proteinExistence type="inferred from homology"/>
<feature type="active site" description="Nucleophile" evidence="8">
    <location>
        <position position="111"/>
    </location>
</feature>
<dbReference type="PRINTS" id="PR00735">
    <property type="entry name" value="GLHYDRLASE8"/>
</dbReference>
<evidence type="ECO:0000256" key="4">
    <source>
        <dbReference type="ARBA" id="ARBA00022801"/>
    </source>
</evidence>